<proteinExistence type="predicted"/>
<name>A0ABV0BWB8_9SPHI</name>
<keyword evidence="2" id="KW-1185">Reference proteome</keyword>
<dbReference type="Proteomes" id="UP001409291">
    <property type="component" value="Unassembled WGS sequence"/>
</dbReference>
<reference evidence="1 2" key="1">
    <citation type="submission" date="2024-04" db="EMBL/GenBank/DDBJ databases">
        <title>WGS of bacteria from Torrens River.</title>
        <authorList>
            <person name="Wyrsch E.R."/>
            <person name="Drigo B."/>
        </authorList>
    </citation>
    <scope>NUCLEOTIDE SEQUENCE [LARGE SCALE GENOMIC DNA]</scope>
    <source>
        <strain evidence="1 2">TWI391</strain>
    </source>
</reference>
<sequence>MTVPLTIEILQDLKHKGYNILKSDNIVDDVIQHFVPTKVNDLWAFMSEFKEESATVVIEQILDVPEEVLEGKFLKVF</sequence>
<evidence type="ECO:0000313" key="1">
    <source>
        <dbReference type="EMBL" id="MEN5379085.1"/>
    </source>
</evidence>
<gene>
    <name evidence="1" type="ORF">ABE541_17610</name>
</gene>
<accession>A0ABV0BWB8</accession>
<comment type="caution">
    <text evidence="1">The sequence shown here is derived from an EMBL/GenBank/DDBJ whole genome shotgun (WGS) entry which is preliminary data.</text>
</comment>
<dbReference type="RefSeq" id="WP_346581875.1">
    <property type="nucleotide sequence ID" value="NZ_JBDJNQ010000009.1"/>
</dbReference>
<dbReference type="EMBL" id="JBDJNQ010000009">
    <property type="protein sequence ID" value="MEN5379085.1"/>
    <property type="molecule type" value="Genomic_DNA"/>
</dbReference>
<evidence type="ECO:0000313" key="2">
    <source>
        <dbReference type="Proteomes" id="UP001409291"/>
    </source>
</evidence>
<protein>
    <submittedName>
        <fullName evidence="1">Uncharacterized protein</fullName>
    </submittedName>
</protein>
<organism evidence="1 2">
    <name type="scientific">Sphingobacterium kitahiroshimense</name>
    <dbReference type="NCBI Taxonomy" id="470446"/>
    <lineage>
        <taxon>Bacteria</taxon>
        <taxon>Pseudomonadati</taxon>
        <taxon>Bacteroidota</taxon>
        <taxon>Sphingobacteriia</taxon>
        <taxon>Sphingobacteriales</taxon>
        <taxon>Sphingobacteriaceae</taxon>
        <taxon>Sphingobacterium</taxon>
    </lineage>
</organism>